<evidence type="ECO:0000256" key="1">
    <source>
        <dbReference type="SAM" id="MobiDB-lite"/>
    </source>
</evidence>
<dbReference type="AlphaFoldDB" id="A0A182TAV4"/>
<organism evidence="3 4">
    <name type="scientific">Anopheles maculatus</name>
    <dbReference type="NCBI Taxonomy" id="74869"/>
    <lineage>
        <taxon>Eukaryota</taxon>
        <taxon>Metazoa</taxon>
        <taxon>Ecdysozoa</taxon>
        <taxon>Arthropoda</taxon>
        <taxon>Hexapoda</taxon>
        <taxon>Insecta</taxon>
        <taxon>Pterygota</taxon>
        <taxon>Neoptera</taxon>
        <taxon>Endopterygota</taxon>
        <taxon>Diptera</taxon>
        <taxon>Nematocera</taxon>
        <taxon>Culicoidea</taxon>
        <taxon>Culicidae</taxon>
        <taxon>Anophelinae</taxon>
        <taxon>Anopheles</taxon>
        <taxon>Anopheles maculatus group</taxon>
    </lineage>
</organism>
<dbReference type="EnsemblMetazoa" id="AMAM023138-RA">
    <property type="protein sequence ID" value="AMAM023138-PA"/>
    <property type="gene ID" value="AMAM023138"/>
</dbReference>
<name>A0A182TAV4_9DIPT</name>
<reference evidence="4" key="1">
    <citation type="submission" date="2013-09" db="EMBL/GenBank/DDBJ databases">
        <title>The Genome Sequence of Anopheles maculatus species B.</title>
        <authorList>
            <consortium name="The Broad Institute Genomics Platform"/>
            <person name="Neafsey D.E."/>
            <person name="Besansky N."/>
            <person name="Howell P."/>
            <person name="Walton C."/>
            <person name="Young S.K."/>
            <person name="Zeng Q."/>
            <person name="Gargeya S."/>
            <person name="Fitzgerald M."/>
            <person name="Haas B."/>
            <person name="Abouelleil A."/>
            <person name="Allen A.W."/>
            <person name="Alvarado L."/>
            <person name="Arachchi H.M."/>
            <person name="Berlin A.M."/>
            <person name="Chapman S.B."/>
            <person name="Gainer-Dewar J."/>
            <person name="Goldberg J."/>
            <person name="Griggs A."/>
            <person name="Gujja S."/>
            <person name="Hansen M."/>
            <person name="Howarth C."/>
            <person name="Imamovic A."/>
            <person name="Ireland A."/>
            <person name="Larimer J."/>
            <person name="McCowan C."/>
            <person name="Murphy C."/>
            <person name="Pearson M."/>
            <person name="Poon T.W."/>
            <person name="Priest M."/>
            <person name="Roberts A."/>
            <person name="Saif S."/>
            <person name="Shea T."/>
            <person name="Sisk P."/>
            <person name="Sykes S."/>
            <person name="Wortman J."/>
            <person name="Nusbaum C."/>
            <person name="Birren B."/>
        </authorList>
    </citation>
    <scope>NUCLEOTIDE SEQUENCE [LARGE SCALE GENOMIC DNA]</scope>
    <source>
        <strain evidence="4">maculatus3</strain>
    </source>
</reference>
<protein>
    <submittedName>
        <fullName evidence="3">HTH OST-type domain-containing protein</fullName>
    </submittedName>
</protein>
<proteinExistence type="predicted"/>
<evidence type="ECO:0000313" key="4">
    <source>
        <dbReference type="Proteomes" id="UP000075901"/>
    </source>
</evidence>
<sequence length="379" mass="42133">MDELKPIIRSLAISSAGGLTLQQLERDFKSLEGYSIPYERLGFKSLAALLQTLTDVVRLNGKDGQSTIHPVATEKNEHIRALVEKSKKSKKKPTVVREYLPQKPKSSSKPCINVPKYTTKLKEKPPSYRQGSRSSGAVSATVSSSSSSPSFGNYNESDYHFQQFLRWLYDVLKENVNPNEQNTAQAQNNQNCGQNRQQQRPPSVQSSGRNNKNSAGNKNAAGSNNGTRNNSNNNPAGLNNSYAGWYNYSDGWNNYSAGWNYNSSGWNSNYAVWNNNSAGWNNNSAGWNNISAGCNYNATAQHQGNMNNGNNGWNGNYPSHSNYGNNGAYYNGYGNYGMNYPTNYGYNNNSSNGFANNGQNNYMSNLWNSYGQYLPYYYS</sequence>
<dbReference type="VEuPathDB" id="VectorBase:AMAM023138"/>
<dbReference type="Gene3D" id="3.30.420.610">
    <property type="entry name" value="LOTUS domain-like"/>
    <property type="match status" value="1"/>
</dbReference>
<evidence type="ECO:0000259" key="2">
    <source>
        <dbReference type="PROSITE" id="PS51644"/>
    </source>
</evidence>
<evidence type="ECO:0000313" key="3">
    <source>
        <dbReference type="EnsemblMetazoa" id="AMAM023138-PA"/>
    </source>
</evidence>
<dbReference type="InterPro" id="IPR041966">
    <property type="entry name" value="LOTUS-like"/>
</dbReference>
<dbReference type="CDD" id="cd09972">
    <property type="entry name" value="LOTUS_TDRD_OSKAR"/>
    <property type="match status" value="1"/>
</dbReference>
<accession>A0A182TAV4</accession>
<feature type="region of interest" description="Disordered" evidence="1">
    <location>
        <begin position="183"/>
        <end position="235"/>
    </location>
</feature>
<feature type="domain" description="HTH OST-type" evidence="2">
    <location>
        <begin position="1"/>
        <end position="74"/>
    </location>
</feature>
<feature type="region of interest" description="Disordered" evidence="1">
    <location>
        <begin position="85"/>
        <end position="153"/>
    </location>
</feature>
<feature type="compositionally biased region" description="Low complexity" evidence="1">
    <location>
        <begin position="131"/>
        <end position="150"/>
    </location>
</feature>
<keyword evidence="4" id="KW-1185">Reference proteome</keyword>
<dbReference type="Proteomes" id="UP000075901">
    <property type="component" value="Unassembled WGS sequence"/>
</dbReference>
<dbReference type="InterPro" id="IPR025605">
    <property type="entry name" value="OST-HTH/LOTUS_dom"/>
</dbReference>
<dbReference type="Pfam" id="PF12872">
    <property type="entry name" value="OST-HTH"/>
    <property type="match status" value="1"/>
</dbReference>
<dbReference type="PROSITE" id="PS51644">
    <property type="entry name" value="HTH_OST"/>
    <property type="match status" value="1"/>
</dbReference>
<reference evidence="3" key="2">
    <citation type="submission" date="2020-05" db="UniProtKB">
        <authorList>
            <consortium name="EnsemblMetazoa"/>
        </authorList>
    </citation>
    <scope>IDENTIFICATION</scope>
    <source>
        <strain evidence="3">maculatus3</strain>
    </source>
</reference>